<keyword evidence="1" id="KW-0479">Metal-binding</keyword>
<name>T0J0D5_9SPHN</name>
<comment type="caution">
    <text evidence="3">The sequence shown here is derived from an EMBL/GenBank/DDBJ whole genome shotgun (WGS) entry which is preliminary data.</text>
</comment>
<keyword evidence="3" id="KW-0413">Isomerase</keyword>
<dbReference type="EMBL" id="ATHL01000076">
    <property type="protein sequence ID" value="EQB15379.1"/>
    <property type="molecule type" value="Genomic_DNA"/>
</dbReference>
<reference evidence="3 4" key="1">
    <citation type="journal article" date="2013" name="Genome Announc.">
        <title>Genome Sequence of Novosphingobium lindaniclasticum LE124T, Isolated from a Hexachlorocyclohexane Dumpsite.</title>
        <authorList>
            <person name="Saxena A."/>
            <person name="Nayyar N."/>
            <person name="Sangwan N."/>
            <person name="Kumari R."/>
            <person name="Khurana J.P."/>
            <person name="Lal R."/>
        </authorList>
    </citation>
    <scope>NUCLEOTIDE SEQUENCE [LARGE SCALE GENOMIC DNA]</scope>
    <source>
        <strain evidence="3 4">LE124</strain>
    </source>
</reference>
<evidence type="ECO:0000313" key="3">
    <source>
        <dbReference type="EMBL" id="EQB15379.1"/>
    </source>
</evidence>
<dbReference type="PATRIC" id="fig|1096930.3.peg.2420"/>
<evidence type="ECO:0000313" key="4">
    <source>
        <dbReference type="Proteomes" id="UP000015527"/>
    </source>
</evidence>
<organism evidence="3 4">
    <name type="scientific">Novosphingobium lindaniclasticum LE124</name>
    <dbReference type="NCBI Taxonomy" id="1096930"/>
    <lineage>
        <taxon>Bacteria</taxon>
        <taxon>Pseudomonadati</taxon>
        <taxon>Pseudomonadota</taxon>
        <taxon>Alphaproteobacteria</taxon>
        <taxon>Sphingomonadales</taxon>
        <taxon>Sphingomonadaceae</taxon>
        <taxon>Novosphingobium</taxon>
    </lineage>
</organism>
<dbReference type="PANTHER" id="PTHR11820:SF112">
    <property type="entry name" value="FUMARYLACETOACETATE HYDROLASE FAMILY PROTEIN (AFU_ORTHOLOGUE AFUA_1G02370)-RELATED"/>
    <property type="match status" value="1"/>
</dbReference>
<protein>
    <submittedName>
        <fullName evidence="3">5-carboxymethyl-2-hydroxymuconate isomerase</fullName>
    </submittedName>
</protein>
<sequence>MTAAARHAGAGRLSMNRYISFERPDGTKSFGRLDGEKVIDLGASGGDVWLKDVLAGDLAALPATGEFAADAVKLLPVVPNPEKILCVGLNYAAHVAETGREQKEHPAIFTRWADSLVADGAAMVRPPESERFDYEGELAVIIGKGGRRIAPENAWEHVAGFAPFNDGSIRDWQRHNIQFTPGKTWPGTGGFGPSMVVTSEVEDLASQRVQTRVNGELVQDQPVSDMIWDIPTVIAYCSTFTDLRPGDVIASGTPGGVGDKRKPPLYLKAGDIVEVSVGAIGTLTNPVIDET</sequence>
<feature type="domain" description="Fumarylacetoacetase-like C-terminal" evidence="2">
    <location>
        <begin position="83"/>
        <end position="287"/>
    </location>
</feature>
<gene>
    <name evidence="3" type="ORF">L284_12130</name>
</gene>
<dbReference type="Gene3D" id="3.90.850.10">
    <property type="entry name" value="Fumarylacetoacetase-like, C-terminal domain"/>
    <property type="match status" value="1"/>
</dbReference>
<dbReference type="Proteomes" id="UP000015527">
    <property type="component" value="Unassembled WGS sequence"/>
</dbReference>
<dbReference type="GO" id="GO:0016853">
    <property type="term" value="F:isomerase activity"/>
    <property type="evidence" value="ECO:0007669"/>
    <property type="project" value="UniProtKB-KW"/>
</dbReference>
<dbReference type="eggNOG" id="COG0179">
    <property type="taxonomic scope" value="Bacteria"/>
</dbReference>
<dbReference type="AlphaFoldDB" id="T0J0D5"/>
<dbReference type="InterPro" id="IPR011234">
    <property type="entry name" value="Fumarylacetoacetase-like_C"/>
</dbReference>
<dbReference type="GO" id="GO:0046872">
    <property type="term" value="F:metal ion binding"/>
    <property type="evidence" value="ECO:0007669"/>
    <property type="project" value="UniProtKB-KW"/>
</dbReference>
<evidence type="ECO:0000256" key="1">
    <source>
        <dbReference type="ARBA" id="ARBA00022723"/>
    </source>
</evidence>
<dbReference type="PANTHER" id="PTHR11820">
    <property type="entry name" value="ACYLPYRUVASE"/>
    <property type="match status" value="1"/>
</dbReference>
<keyword evidence="4" id="KW-1185">Reference proteome</keyword>
<evidence type="ECO:0000259" key="2">
    <source>
        <dbReference type="Pfam" id="PF01557"/>
    </source>
</evidence>
<dbReference type="Pfam" id="PF01557">
    <property type="entry name" value="FAA_hydrolase"/>
    <property type="match status" value="1"/>
</dbReference>
<dbReference type="InterPro" id="IPR036663">
    <property type="entry name" value="Fumarylacetoacetase_C_sf"/>
</dbReference>
<proteinExistence type="predicted"/>
<dbReference type="SUPFAM" id="SSF56529">
    <property type="entry name" value="FAH"/>
    <property type="match status" value="1"/>
</dbReference>
<accession>T0J0D5</accession>